<evidence type="ECO:0000313" key="4">
    <source>
        <dbReference type="EMBL" id="EAZ81578.2"/>
    </source>
</evidence>
<dbReference type="Pfam" id="PF20434">
    <property type="entry name" value="BD-FAE"/>
    <property type="match status" value="1"/>
</dbReference>
<dbReference type="Gene3D" id="3.40.50.1820">
    <property type="entry name" value="alpha/beta hydrolase"/>
    <property type="match status" value="1"/>
</dbReference>
<gene>
    <name evidence="4" type="ORF">ALPR1_00015</name>
</gene>
<dbReference type="PANTHER" id="PTHR48081:SF13">
    <property type="entry name" value="ALPHA_BETA HYDROLASE"/>
    <property type="match status" value="1"/>
</dbReference>
<keyword evidence="2" id="KW-0732">Signal</keyword>
<dbReference type="InterPro" id="IPR050300">
    <property type="entry name" value="GDXG_lipolytic_enzyme"/>
</dbReference>
<accession>A3HTV6</accession>
<evidence type="ECO:0000313" key="5">
    <source>
        <dbReference type="Proteomes" id="UP000003919"/>
    </source>
</evidence>
<sequence>MKNRFFKFNLALIILGATFLYSCNSDPESPRLDPLQAIDLIDESYGESSSNTMDVFLPAGRSETETSLIIYIHGGAWISGDKSEFLEFKPVMENSFPEYAFISINYRLLNLSSGDGKFPDQENDVIEAIEYVLSKTKEWNISDQIILAGASAGGHLALLHSYKHQEIGDIQAVFALFPPTDLSSLYDFNSVTKQGLEVLLSGTPDSQTAAYMESSPIEYVSSNSIPTIFFHGTEDTVVPISQSDMLSNKLEIAGVPFYYESIPGEGHGFKNSVYPVIIQKAADFINEEL</sequence>
<protein>
    <submittedName>
        <fullName evidence="4">Lipase</fullName>
    </submittedName>
</protein>
<dbReference type="HOGENOM" id="CLU_012494_4_0_10"/>
<evidence type="ECO:0000256" key="2">
    <source>
        <dbReference type="SAM" id="SignalP"/>
    </source>
</evidence>
<dbReference type="GO" id="GO:0016787">
    <property type="term" value="F:hydrolase activity"/>
    <property type="evidence" value="ECO:0007669"/>
    <property type="project" value="UniProtKB-KW"/>
</dbReference>
<dbReference type="PANTHER" id="PTHR48081">
    <property type="entry name" value="AB HYDROLASE SUPERFAMILY PROTEIN C4A8.06C"/>
    <property type="match status" value="1"/>
</dbReference>
<dbReference type="eggNOG" id="COG0657">
    <property type="taxonomic scope" value="Bacteria"/>
</dbReference>
<keyword evidence="1" id="KW-0378">Hydrolase</keyword>
<dbReference type="AlphaFoldDB" id="A3HTV6"/>
<dbReference type="InterPro" id="IPR049492">
    <property type="entry name" value="BD-FAE-like_dom"/>
</dbReference>
<dbReference type="STRING" id="388413.ALPR1_00015"/>
<evidence type="ECO:0000259" key="3">
    <source>
        <dbReference type="Pfam" id="PF20434"/>
    </source>
</evidence>
<dbReference type="EMBL" id="CM001023">
    <property type="protein sequence ID" value="EAZ81578.2"/>
    <property type="molecule type" value="Genomic_DNA"/>
</dbReference>
<evidence type="ECO:0000256" key="1">
    <source>
        <dbReference type="ARBA" id="ARBA00022801"/>
    </source>
</evidence>
<organism evidence="4 5">
    <name type="scientific">Algoriphagus machipongonensis</name>
    <dbReference type="NCBI Taxonomy" id="388413"/>
    <lineage>
        <taxon>Bacteria</taxon>
        <taxon>Pseudomonadati</taxon>
        <taxon>Bacteroidota</taxon>
        <taxon>Cytophagia</taxon>
        <taxon>Cytophagales</taxon>
        <taxon>Cyclobacteriaceae</taxon>
        <taxon>Algoriphagus</taxon>
    </lineage>
</organism>
<reference evidence="4 5" key="1">
    <citation type="journal article" date="2011" name="J. Bacteriol.">
        <title>Complete genome sequence of Algoriphagus sp. PR1, bacterial prey of a colony-forming choanoflagellate.</title>
        <authorList>
            <person name="Alegado R.A."/>
            <person name="Ferriera S."/>
            <person name="Nusbaum C."/>
            <person name="Young S.K."/>
            <person name="Zeng Q."/>
            <person name="Imamovic A."/>
            <person name="Fairclough S.R."/>
            <person name="King N."/>
        </authorList>
    </citation>
    <scope>NUCLEOTIDE SEQUENCE [LARGE SCALE GENOMIC DNA]</scope>
    <source>
        <strain evidence="4 5">PR1</strain>
    </source>
</reference>
<feature type="signal peptide" evidence="2">
    <location>
        <begin position="1"/>
        <end position="22"/>
    </location>
</feature>
<keyword evidence="5" id="KW-1185">Reference proteome</keyword>
<dbReference type="EMBL" id="AAXU02000001">
    <property type="protein sequence ID" value="EAZ81578.2"/>
    <property type="molecule type" value="Genomic_DNA"/>
</dbReference>
<dbReference type="RefSeq" id="WP_008197501.1">
    <property type="nucleotide sequence ID" value="NZ_CM001023.1"/>
</dbReference>
<dbReference type="InterPro" id="IPR029058">
    <property type="entry name" value="AB_hydrolase_fold"/>
</dbReference>
<dbReference type="PROSITE" id="PS51257">
    <property type="entry name" value="PROKAR_LIPOPROTEIN"/>
    <property type="match status" value="1"/>
</dbReference>
<proteinExistence type="predicted"/>
<feature type="chain" id="PRO_5002653105" evidence="2">
    <location>
        <begin position="23"/>
        <end position="289"/>
    </location>
</feature>
<comment type="caution">
    <text evidence="4">The sequence shown here is derived from an EMBL/GenBank/DDBJ whole genome shotgun (WGS) entry which is preliminary data.</text>
</comment>
<feature type="domain" description="BD-FAE-like" evidence="3">
    <location>
        <begin position="53"/>
        <end position="250"/>
    </location>
</feature>
<dbReference type="Proteomes" id="UP000003919">
    <property type="component" value="Chromosome"/>
</dbReference>
<dbReference type="OrthoDB" id="9777975at2"/>
<name>A3HTV6_9BACT</name>
<dbReference type="SUPFAM" id="SSF53474">
    <property type="entry name" value="alpha/beta-Hydrolases"/>
    <property type="match status" value="1"/>
</dbReference>